<dbReference type="InterPro" id="IPR004843">
    <property type="entry name" value="Calcineurin-like_PHP"/>
</dbReference>
<dbReference type="Pfam" id="PF00149">
    <property type="entry name" value="Metallophos"/>
    <property type="match status" value="1"/>
</dbReference>
<evidence type="ECO:0000259" key="5">
    <source>
        <dbReference type="Pfam" id="PF00149"/>
    </source>
</evidence>
<dbReference type="GO" id="GO:0006302">
    <property type="term" value="P:double-strand break repair"/>
    <property type="evidence" value="ECO:0007669"/>
    <property type="project" value="UniProtKB-UniRule"/>
</dbReference>
<keyword evidence="3" id="KW-0479">Metal-binding</keyword>
<comment type="caution">
    <text evidence="6">The sequence shown here is derived from an EMBL/GenBank/DDBJ whole genome shotgun (WGS) entry which is preliminary data.</text>
</comment>
<evidence type="ECO:0000256" key="3">
    <source>
        <dbReference type="HAMAP-Rule" id="MF_02044"/>
    </source>
</evidence>
<dbReference type="InterPro" id="IPR029052">
    <property type="entry name" value="Metallo-depent_PP-like"/>
</dbReference>
<dbReference type="PANTHER" id="PTHR30337:SF0">
    <property type="entry name" value="NUCLEASE SBCCD SUBUNIT D"/>
    <property type="match status" value="1"/>
</dbReference>
<keyword evidence="3" id="KW-0464">Manganese</keyword>
<comment type="similarity">
    <text evidence="3">Belongs to the MRE11/RAD32 family.</text>
</comment>
<keyword evidence="7" id="KW-1185">Reference proteome</keyword>
<evidence type="ECO:0000313" key="7">
    <source>
        <dbReference type="Proteomes" id="UP000607197"/>
    </source>
</evidence>
<keyword evidence="1 3" id="KW-0227">DNA damage</keyword>
<feature type="compositionally biased region" description="Acidic residues" evidence="4">
    <location>
        <begin position="403"/>
        <end position="421"/>
    </location>
</feature>
<keyword evidence="3" id="KW-0269">Exonuclease</keyword>
<feature type="binding site" evidence="3">
    <location>
        <position position="150"/>
    </location>
    <ligand>
        <name>Mn(2+)</name>
        <dbReference type="ChEBI" id="CHEBI:29035"/>
        <label>2</label>
    </ligand>
</feature>
<feature type="binding site" evidence="3">
    <location>
        <position position="50"/>
    </location>
    <ligand>
        <name>Mn(2+)</name>
        <dbReference type="ChEBI" id="CHEBI:29035"/>
        <label>2</label>
    </ligand>
</feature>
<comment type="function">
    <text evidence="3">Part of the Rad50/Mre11 complex, which is involved in the early steps of DNA double-strand break (DSB) repair. Mre11 binds to DSB ends and has both double-stranded 3'-5' exonuclease activity and single-stranded endonuclease activity.</text>
</comment>
<evidence type="ECO:0000256" key="2">
    <source>
        <dbReference type="ARBA" id="ARBA00023204"/>
    </source>
</evidence>
<sequence>MTRVIHTGDTHVGYRQYHSAERRRDFLDAFRAVVDDAIADDVDAVVHAGDLFHDRRPGLRDLLGTIDVLRPLADADIPFLAVVGNHEGTRDAQWLDLFQTLDLAERLDATGRVVGDTTFYGLDYVPESKRPQLDYQFADPETEHAALVSHGLFQPFPHGDWDLEAILDETNVDFDAVLLGDNHAADTVDIAGTWATYCGSTERASASERDPRGYNIVEFAEETNISRRGLDTRDFVFVDLDLAGDEGTEFVRDRVREHDLEDAVVVVTIEGEGSTVTPAEVETLGDDLGALVTRVNDRREFDETDDVEVSFADPDDAVRERVRDLDLSPAARGIDETVRESKVADSNVRDTVKDRVKALVADDPGAFDRADPGEETDAEIDERRETDEHAEPDDRDDGRDDADQTDADAEETVSDNEEATSSDETTPHEASPDETGPDESAEGESRADDVTTMGDFL</sequence>
<proteinExistence type="inferred from homology"/>
<feature type="binding site" evidence="3">
    <location>
        <position position="85"/>
    </location>
    <ligand>
        <name>Mn(2+)</name>
        <dbReference type="ChEBI" id="CHEBI:29035"/>
        <label>2</label>
    </ligand>
</feature>
<dbReference type="Proteomes" id="UP000607197">
    <property type="component" value="Unassembled WGS sequence"/>
</dbReference>
<dbReference type="GO" id="GO:0045027">
    <property type="term" value="F:DNA end binding"/>
    <property type="evidence" value="ECO:0007669"/>
    <property type="project" value="UniProtKB-UniRule"/>
</dbReference>
<organism evidence="6 7">
    <name type="scientific">Halocalculus aciditolerans</name>
    <dbReference type="NCBI Taxonomy" id="1383812"/>
    <lineage>
        <taxon>Archaea</taxon>
        <taxon>Methanobacteriati</taxon>
        <taxon>Methanobacteriota</taxon>
        <taxon>Stenosarchaea group</taxon>
        <taxon>Halobacteria</taxon>
        <taxon>Halobacteriales</taxon>
        <taxon>Halobacteriaceae</taxon>
        <taxon>Halocalculus</taxon>
    </lineage>
</organism>
<dbReference type="NCBIfam" id="NF041030">
    <property type="entry name" value="Mre11_Halo"/>
    <property type="match status" value="1"/>
</dbReference>
<comment type="activity regulation">
    <text evidence="3">Nuclease activity is regulated by Rad50.</text>
</comment>
<dbReference type="InterPro" id="IPR050535">
    <property type="entry name" value="DNA_Repair-Maintenance_Comp"/>
</dbReference>
<protein>
    <recommendedName>
        <fullName evidence="3">DNA double-strand break repair protein Mre11</fullName>
        <ecNumber evidence="3">3.1.-.-</ecNumber>
    </recommendedName>
</protein>
<comment type="cofactor">
    <cofactor evidence="3">
        <name>Mn(2+)</name>
        <dbReference type="ChEBI" id="CHEBI:29035"/>
    </cofactor>
    <text evidence="3">Binds 2 manganese ions per subunit.</text>
</comment>
<dbReference type="GO" id="GO:0030145">
    <property type="term" value="F:manganese ion binding"/>
    <property type="evidence" value="ECO:0007669"/>
    <property type="project" value="UniProtKB-UniRule"/>
</dbReference>
<feature type="binding site" evidence="3">
    <location>
        <position position="11"/>
    </location>
    <ligand>
        <name>Mn(2+)</name>
        <dbReference type="ChEBI" id="CHEBI:29035"/>
        <label>1</label>
    </ligand>
</feature>
<reference evidence="6" key="2">
    <citation type="submission" date="2020-09" db="EMBL/GenBank/DDBJ databases">
        <authorList>
            <person name="Sun Q."/>
            <person name="Ohkuma M."/>
        </authorList>
    </citation>
    <scope>NUCLEOTIDE SEQUENCE</scope>
    <source>
        <strain evidence="6">JCM 19596</strain>
    </source>
</reference>
<name>A0A830F4H8_9EURY</name>
<evidence type="ECO:0000256" key="1">
    <source>
        <dbReference type="ARBA" id="ARBA00022763"/>
    </source>
</evidence>
<keyword evidence="3" id="KW-0378">Hydrolase</keyword>
<dbReference type="PANTHER" id="PTHR30337">
    <property type="entry name" value="COMPONENT OF ATP-DEPENDENT DSDNA EXONUCLEASE"/>
    <property type="match status" value="1"/>
</dbReference>
<accession>A0A830F4H8</accession>
<evidence type="ECO:0000313" key="6">
    <source>
        <dbReference type="EMBL" id="GGL61863.1"/>
    </source>
</evidence>
<dbReference type="InterPro" id="IPR054879">
    <property type="entry name" value="Mre11_Halo"/>
</dbReference>
<keyword evidence="2 3" id="KW-0234">DNA repair</keyword>
<feature type="binding site" evidence="3">
    <location>
        <position position="183"/>
    </location>
    <ligand>
        <name>Mn(2+)</name>
        <dbReference type="ChEBI" id="CHEBI:29035"/>
        <label>1</label>
    </ligand>
</feature>
<dbReference type="InterPro" id="IPR032885">
    <property type="entry name" value="Mre11_archaea-type"/>
</dbReference>
<feature type="binding site" evidence="3">
    <location>
        <position position="50"/>
    </location>
    <ligand>
        <name>Mn(2+)</name>
        <dbReference type="ChEBI" id="CHEBI:29035"/>
        <label>1</label>
    </ligand>
</feature>
<comment type="caution">
    <text evidence="3">Lacks conserved residue(s) required for the propagation of feature annotation.</text>
</comment>
<dbReference type="GO" id="GO:0008408">
    <property type="term" value="F:3'-5' exonuclease activity"/>
    <property type="evidence" value="ECO:0007669"/>
    <property type="project" value="UniProtKB-UniRule"/>
</dbReference>
<dbReference type="GO" id="GO:0000403">
    <property type="term" value="F:Y-form DNA binding"/>
    <property type="evidence" value="ECO:0007669"/>
    <property type="project" value="UniProtKB-UniRule"/>
</dbReference>
<dbReference type="AlphaFoldDB" id="A0A830F4H8"/>
<dbReference type="SUPFAM" id="SSF56300">
    <property type="entry name" value="Metallo-dependent phosphatases"/>
    <property type="match status" value="1"/>
</dbReference>
<feature type="active site" description="Proton donor" evidence="3">
    <location>
        <position position="86"/>
    </location>
</feature>
<dbReference type="RefSeq" id="WP_188978514.1">
    <property type="nucleotide sequence ID" value="NZ_BMPG01000002.1"/>
</dbReference>
<evidence type="ECO:0000256" key="4">
    <source>
        <dbReference type="SAM" id="MobiDB-lite"/>
    </source>
</evidence>
<keyword evidence="3" id="KW-0540">Nuclease</keyword>
<keyword evidence="3" id="KW-0255">Endonuclease</keyword>
<dbReference type="HAMAP" id="MF_02044">
    <property type="entry name" value="Mre11"/>
    <property type="match status" value="1"/>
</dbReference>
<feature type="domain" description="Calcineurin-like phosphoesterase" evidence="5">
    <location>
        <begin position="3"/>
        <end position="183"/>
    </location>
</feature>
<dbReference type="Gene3D" id="3.60.21.10">
    <property type="match status" value="1"/>
</dbReference>
<gene>
    <name evidence="3" type="primary">mre11</name>
    <name evidence="6" type="ORF">GCM10009039_20090</name>
</gene>
<dbReference type="OrthoDB" id="11638at2157"/>
<dbReference type="GO" id="GO:0004519">
    <property type="term" value="F:endonuclease activity"/>
    <property type="evidence" value="ECO:0007669"/>
    <property type="project" value="UniProtKB-UniRule"/>
</dbReference>
<reference evidence="6" key="1">
    <citation type="journal article" date="2014" name="Int. J. Syst. Evol. Microbiol.">
        <title>Complete genome sequence of Corynebacterium casei LMG S-19264T (=DSM 44701T), isolated from a smear-ripened cheese.</title>
        <authorList>
            <consortium name="US DOE Joint Genome Institute (JGI-PGF)"/>
            <person name="Walter F."/>
            <person name="Albersmeier A."/>
            <person name="Kalinowski J."/>
            <person name="Ruckert C."/>
        </authorList>
    </citation>
    <scope>NUCLEOTIDE SEQUENCE</scope>
    <source>
        <strain evidence="6">JCM 19596</strain>
    </source>
</reference>
<feature type="region of interest" description="Disordered" evidence="4">
    <location>
        <begin position="363"/>
        <end position="457"/>
    </location>
</feature>
<feature type="binding site" evidence="3">
    <location>
        <position position="9"/>
    </location>
    <ligand>
        <name>Mn(2+)</name>
        <dbReference type="ChEBI" id="CHEBI:29035"/>
        <label>1</label>
    </ligand>
</feature>
<dbReference type="EC" id="3.1.-.-" evidence="3"/>
<dbReference type="EMBL" id="BMPG01000002">
    <property type="protein sequence ID" value="GGL61863.1"/>
    <property type="molecule type" value="Genomic_DNA"/>
</dbReference>
<comment type="subunit">
    <text evidence="3">Homodimer. Forms a heterotetramer composed of two Mre11 subunits and two Rad50 subunits.</text>
</comment>